<accession>A0A0T5NWF9</accession>
<reference evidence="1 2" key="1">
    <citation type="submission" date="2015-04" db="EMBL/GenBank/DDBJ databases">
        <title>The draft genome sequence of Roseovarius sp.R12b.</title>
        <authorList>
            <person name="Li G."/>
            <person name="Lai Q."/>
            <person name="Shao Z."/>
            <person name="Yan P."/>
        </authorList>
    </citation>
    <scope>NUCLEOTIDE SEQUENCE [LARGE SCALE GENOMIC DNA]</scope>
    <source>
        <strain evidence="1 2">R12B</strain>
    </source>
</reference>
<comment type="caution">
    <text evidence="1">The sequence shown here is derived from an EMBL/GenBank/DDBJ whole genome shotgun (WGS) entry which is preliminary data.</text>
</comment>
<organism evidence="1 2">
    <name type="scientific">Roseovarius atlanticus</name>
    <dbReference type="NCBI Taxonomy" id="1641875"/>
    <lineage>
        <taxon>Bacteria</taxon>
        <taxon>Pseudomonadati</taxon>
        <taxon>Pseudomonadota</taxon>
        <taxon>Alphaproteobacteria</taxon>
        <taxon>Rhodobacterales</taxon>
        <taxon>Roseobacteraceae</taxon>
        <taxon>Roseovarius</taxon>
    </lineage>
</organism>
<dbReference type="AlphaFoldDB" id="A0A0T5NWF9"/>
<dbReference type="OrthoDB" id="25954at2"/>
<dbReference type="STRING" id="1641875.XM53_08555"/>
<dbReference type="InterPro" id="IPR012292">
    <property type="entry name" value="Globin/Proto"/>
</dbReference>
<evidence type="ECO:0000313" key="2">
    <source>
        <dbReference type="Proteomes" id="UP000051295"/>
    </source>
</evidence>
<dbReference type="GO" id="GO:0020037">
    <property type="term" value="F:heme binding"/>
    <property type="evidence" value="ECO:0007669"/>
    <property type="project" value="InterPro"/>
</dbReference>
<keyword evidence="2" id="KW-1185">Reference proteome</keyword>
<gene>
    <name evidence="1" type="ORF">XM53_08555</name>
</gene>
<name>A0A0T5NWF9_9RHOB</name>
<evidence type="ECO:0000313" key="1">
    <source>
        <dbReference type="EMBL" id="KRS13185.1"/>
    </source>
</evidence>
<dbReference type="Proteomes" id="UP000051295">
    <property type="component" value="Unassembled WGS sequence"/>
</dbReference>
<dbReference type="EMBL" id="LAXJ01000007">
    <property type="protein sequence ID" value="KRS13185.1"/>
    <property type="molecule type" value="Genomic_DNA"/>
</dbReference>
<proteinExistence type="predicted"/>
<dbReference type="CDD" id="cd08916">
    <property type="entry name" value="TrHb3_P"/>
    <property type="match status" value="1"/>
</dbReference>
<dbReference type="Gene3D" id="1.10.490.10">
    <property type="entry name" value="Globins"/>
    <property type="match status" value="1"/>
</dbReference>
<dbReference type="GO" id="GO:0019825">
    <property type="term" value="F:oxygen binding"/>
    <property type="evidence" value="ECO:0007669"/>
    <property type="project" value="InterPro"/>
</dbReference>
<dbReference type="PATRIC" id="fig|1641875.4.peg.4113"/>
<dbReference type="InterPro" id="IPR009050">
    <property type="entry name" value="Globin-like_sf"/>
</dbReference>
<sequence>MTPVLPPRFEITRAEIERVVSAFYAACRAHPGLAPVFAAHVADWTAHEARVSDFWANTILHERCYVGNAMQAHVQAGNVKPGMFSTWLDLFDTTLHSELSPTKAAAWSALAHRIGQTLRAGVVNRETLPGGIPKLGNPF</sequence>
<dbReference type="RefSeq" id="WP_057792285.1">
    <property type="nucleotide sequence ID" value="NZ_LAXJ01000007.1"/>
</dbReference>
<dbReference type="SUPFAM" id="SSF46458">
    <property type="entry name" value="Globin-like"/>
    <property type="match status" value="1"/>
</dbReference>
<protein>
    <submittedName>
        <fullName evidence="1">Globin family protein</fullName>
    </submittedName>
</protein>